<dbReference type="HOGENOM" id="CLU_1577100_0_0_10"/>
<sequence>MHSLNSMRKHVRQPNLRRNVENNFNPIDYFTTLAEKNRLCREHGFKVMPCSGPESIEGLIGEFRKTENFVLVDDTTDNNVHSNKSGFFTKSVYTVWVLAGYKMGDAESRKKALELCRTIFKQFLAKTLADKFSGAYRGEMAYLGIERIYYKELGRYSFNGTTGLYFMIDNDLPTNLVYQAKDWEE</sequence>
<name>D7NFV1_9BACT</name>
<proteinExistence type="predicted"/>
<dbReference type="EMBL" id="GL349574">
    <property type="protein sequence ID" value="EFI47587.1"/>
    <property type="molecule type" value="Genomic_DNA"/>
</dbReference>
<organism evidence="1 2">
    <name type="scientific">Segatella oris C735</name>
    <dbReference type="NCBI Taxonomy" id="563008"/>
    <lineage>
        <taxon>Bacteria</taxon>
        <taxon>Pseudomonadati</taxon>
        <taxon>Bacteroidota</taxon>
        <taxon>Bacteroidia</taxon>
        <taxon>Bacteroidales</taxon>
        <taxon>Prevotellaceae</taxon>
        <taxon>Segatella</taxon>
    </lineage>
</organism>
<keyword evidence="2" id="KW-1185">Reference proteome</keyword>
<dbReference type="Proteomes" id="UP000003805">
    <property type="component" value="Unassembled WGS sequence"/>
</dbReference>
<gene>
    <name evidence="1" type="ORF">HMPREF0665_02451</name>
</gene>
<dbReference type="AlphaFoldDB" id="D7NFV1"/>
<protein>
    <submittedName>
        <fullName evidence="1">Uncharacterized protein</fullName>
    </submittedName>
</protein>
<evidence type="ECO:0000313" key="2">
    <source>
        <dbReference type="Proteomes" id="UP000003805"/>
    </source>
</evidence>
<accession>D7NFV1</accession>
<reference evidence="1 2" key="1">
    <citation type="submission" date="2010-02" db="EMBL/GenBank/DDBJ databases">
        <title>The Genome Sequence of Prevotella oris strain C735.</title>
        <authorList>
            <consortium name="The Broad Institute Genome Sequencing Platform"/>
            <person name="Ward D."/>
            <person name="Feldgarden M."/>
            <person name="Earl A."/>
            <person name="Young S.K."/>
            <person name="Zeng Q."/>
            <person name="Koehrsen M."/>
            <person name="Alvarado L."/>
            <person name="Berlin A."/>
            <person name="Bochicchio J."/>
            <person name="Borenstein D."/>
            <person name="Chapman S.B."/>
            <person name="Chen Z."/>
            <person name="Engels R."/>
            <person name="Freedman E."/>
            <person name="Gellesch M."/>
            <person name="Goldberg J."/>
            <person name="Griggs A."/>
            <person name="Gujja S."/>
            <person name="Heilman E."/>
            <person name="Heiman D."/>
            <person name="Hepburn T."/>
            <person name="Howarth C."/>
            <person name="Jen D."/>
            <person name="Larson L."/>
            <person name="Mehta T."/>
            <person name="Park D."/>
            <person name="Pearson M."/>
            <person name="Roberts A."/>
            <person name="Saif S."/>
            <person name="Shea T."/>
            <person name="Shenoy N."/>
            <person name="Sisk P."/>
            <person name="Stolte C."/>
            <person name="Sykes S."/>
            <person name="Thomson T."/>
            <person name="Walk T."/>
            <person name="White J."/>
            <person name="Yandava C."/>
            <person name="Sibley C.D."/>
            <person name="Field T.R."/>
            <person name="Grinwis M."/>
            <person name="Eshaghurshan C.S."/>
            <person name="Surette M.G."/>
            <person name="Haas B."/>
            <person name="Nusbaum C."/>
            <person name="Birren B."/>
        </authorList>
    </citation>
    <scope>NUCLEOTIDE SEQUENCE [LARGE SCALE GENOMIC DNA]</scope>
    <source>
        <strain evidence="1 2">C735</strain>
    </source>
</reference>
<evidence type="ECO:0000313" key="1">
    <source>
        <dbReference type="EMBL" id="EFI47587.1"/>
    </source>
</evidence>